<evidence type="ECO:0000313" key="1">
    <source>
        <dbReference type="EMBL" id="POD67200.1"/>
    </source>
</evidence>
<name>A0ABD6V8G8_9PSED</name>
<evidence type="ECO:0000313" key="2">
    <source>
        <dbReference type="Proteomes" id="UP000236998"/>
    </source>
</evidence>
<accession>A0ABD6V8G8</accession>
<dbReference type="EMBL" id="MLET01000013">
    <property type="protein sequence ID" value="POD67200.1"/>
    <property type="molecule type" value="Genomic_DNA"/>
</dbReference>
<protein>
    <recommendedName>
        <fullName evidence="3">DUF4238 domain-containing protein</fullName>
    </recommendedName>
</protein>
<dbReference type="InterPro" id="IPR025332">
    <property type="entry name" value="DUF4238"/>
</dbReference>
<evidence type="ECO:0008006" key="3">
    <source>
        <dbReference type="Google" id="ProtNLM"/>
    </source>
</evidence>
<organism evidence="1 2">
    <name type="scientific">Pseudomonas syringae group genomosp. 3</name>
    <dbReference type="NCBI Taxonomy" id="251701"/>
    <lineage>
        <taxon>Bacteria</taxon>
        <taxon>Pseudomonadati</taxon>
        <taxon>Pseudomonadota</taxon>
        <taxon>Gammaproteobacteria</taxon>
        <taxon>Pseudomonadales</taxon>
        <taxon>Pseudomonadaceae</taxon>
        <taxon>Pseudomonas</taxon>
    </lineage>
</organism>
<dbReference type="Pfam" id="PF14022">
    <property type="entry name" value="DUF4238"/>
    <property type="match status" value="1"/>
</dbReference>
<sequence length="319" mass="36932">MGIVYYQNLSKLVPQKMKKQITANQHYVPQHYMKLWGDVDNKVWWHDLERNIQKSKPTKKILSKDFFYELNKNEPTNEVEDILTSIENRAAPVLKRIAGLQALAICSAEHAQEEVCERAGKILAEGDSFKYIMEFISAQLIRTPIVNNQIKNTINKADIPDSVKKTLNDKSDPASLVKLGLQKLPPRFLKHYNFVLGHSQHTPFVTSDHPVLELFSHTPELFPQPGYDILHGTKVLVLFPLSPNFHCMLIHKDNDSKKFHPPYKPKTFQVKDLLNLSILWMLVDEKILDFFRGAHVRFDRRFLISNREETSLLSNHSQV</sequence>
<proteinExistence type="predicted"/>
<dbReference type="Proteomes" id="UP000236998">
    <property type="component" value="Unassembled WGS sequence"/>
</dbReference>
<reference evidence="1 2" key="1">
    <citation type="submission" date="2016-10" db="EMBL/GenBank/DDBJ databases">
        <title>Comparative genomics of Pseudomonas syringae.</title>
        <authorList>
            <person name="Hulin M.T."/>
        </authorList>
    </citation>
    <scope>NUCLEOTIDE SEQUENCE [LARGE SCALE GENOMIC DNA]</scope>
    <source>
        <strain evidence="1 2">9643</strain>
    </source>
</reference>
<gene>
    <name evidence="1" type="ORF">BKM07_17965</name>
</gene>
<comment type="caution">
    <text evidence="1">The sequence shown here is derived from an EMBL/GenBank/DDBJ whole genome shotgun (WGS) entry which is preliminary data.</text>
</comment>
<dbReference type="AlphaFoldDB" id="A0ABD6V8G8"/>